<protein>
    <submittedName>
        <fullName evidence="1">Uncharacterized protein</fullName>
    </submittedName>
</protein>
<reference evidence="1 2" key="1">
    <citation type="submission" date="2018-01" db="EMBL/GenBank/DDBJ databases">
        <title>Denitrification phenotypes of diverse strains of Pseudomonas stutzeri.</title>
        <authorList>
            <person name="Milligan D.A."/>
            <person name="Bergaust L."/>
            <person name="Bakken L.R."/>
            <person name="Frostegard A."/>
        </authorList>
    </citation>
    <scope>NUCLEOTIDE SEQUENCE [LARGE SCALE GENOMIC DNA]</scope>
    <source>
        <strain evidence="1 2">DSM 50238</strain>
    </source>
</reference>
<name>A0A4P9DWU4_9GAMM</name>
<comment type="caution">
    <text evidence="1">The sequence shown here is derived from an EMBL/GenBank/DDBJ whole genome shotgun (WGS) entry which is preliminary data.</text>
</comment>
<organism evidence="1 2">
    <name type="scientific">Stutzerimonas degradans</name>
    <dbReference type="NCBI Taxonomy" id="2968968"/>
    <lineage>
        <taxon>Bacteria</taxon>
        <taxon>Pseudomonadati</taxon>
        <taxon>Pseudomonadota</taxon>
        <taxon>Gammaproteobacteria</taxon>
        <taxon>Pseudomonadales</taxon>
        <taxon>Pseudomonadaceae</taxon>
        <taxon>Stutzerimonas</taxon>
    </lineage>
</organism>
<dbReference type="GO" id="GO:0005886">
    <property type="term" value="C:plasma membrane"/>
    <property type="evidence" value="ECO:0007669"/>
    <property type="project" value="TreeGrafter"/>
</dbReference>
<dbReference type="Proteomes" id="UP000235881">
    <property type="component" value="Unassembled WGS sequence"/>
</dbReference>
<dbReference type="AlphaFoldDB" id="A0A4P9DWU4"/>
<gene>
    <name evidence="1" type="ORF">CXK95_02095</name>
</gene>
<accession>A0A4P9DWU4</accession>
<proteinExistence type="predicted"/>
<dbReference type="EMBL" id="POUK01000001">
    <property type="protein sequence ID" value="PNF78104.1"/>
    <property type="molecule type" value="Genomic_DNA"/>
</dbReference>
<dbReference type="Pfam" id="PF04657">
    <property type="entry name" value="DMT_YdcZ"/>
    <property type="match status" value="1"/>
</dbReference>
<sequence length="149" mass="15958">MPMPAWWLLALPLIAGALLPLQAGMNGEVARQLSSVMNAALVSFAVGTLALLCIVLFQRDPPTLQGLRGITWWHWSSGLLGVFLIATAAYAAPRVGASLFMALLLAGQLLMALLLDQFGWAGYRQAPISLSKVGGMLLVFTGVWLIRRG</sequence>
<evidence type="ECO:0000313" key="1">
    <source>
        <dbReference type="EMBL" id="PNF78104.1"/>
    </source>
</evidence>
<keyword evidence="2" id="KW-1185">Reference proteome</keyword>
<evidence type="ECO:0000313" key="2">
    <source>
        <dbReference type="Proteomes" id="UP000235881"/>
    </source>
</evidence>
<dbReference type="InterPro" id="IPR006750">
    <property type="entry name" value="YdcZ"/>
</dbReference>
<dbReference type="PANTHER" id="PTHR34821">
    <property type="entry name" value="INNER MEMBRANE PROTEIN YDCZ"/>
    <property type="match status" value="1"/>
</dbReference>
<dbReference type="RefSeq" id="WP_102827488.1">
    <property type="nucleotide sequence ID" value="NZ_CP065721.1"/>
</dbReference>
<dbReference type="PANTHER" id="PTHR34821:SF2">
    <property type="entry name" value="INNER MEMBRANE PROTEIN YDCZ"/>
    <property type="match status" value="1"/>
</dbReference>